<dbReference type="InterPro" id="IPR050884">
    <property type="entry name" value="CNP_phosphodiesterase-III"/>
</dbReference>
<dbReference type="CDD" id="cd07400">
    <property type="entry name" value="MPP_1"/>
    <property type="match status" value="1"/>
</dbReference>
<protein>
    <submittedName>
        <fullName evidence="7">3',5'-cyclic-nucleotide phosphodiesterase</fullName>
    </submittedName>
</protein>
<dbReference type="EMBL" id="CADCVB010000171">
    <property type="protein sequence ID" value="CAA9442604.1"/>
    <property type="molecule type" value="Genomic_DNA"/>
</dbReference>
<dbReference type="Pfam" id="PF00149">
    <property type="entry name" value="Metallophos"/>
    <property type="match status" value="1"/>
</dbReference>
<keyword evidence="1" id="KW-0479">Metal-binding</keyword>
<evidence type="ECO:0000259" key="6">
    <source>
        <dbReference type="Pfam" id="PF00149"/>
    </source>
</evidence>
<reference evidence="7" key="1">
    <citation type="submission" date="2020-02" db="EMBL/GenBank/DDBJ databases">
        <authorList>
            <person name="Meier V. D."/>
        </authorList>
    </citation>
    <scope>NUCLEOTIDE SEQUENCE</scope>
    <source>
        <strain evidence="7">AVDCRST_MAG78</strain>
    </source>
</reference>
<gene>
    <name evidence="7" type="ORF">AVDCRST_MAG78-2582</name>
</gene>
<dbReference type="InterPro" id="IPR029052">
    <property type="entry name" value="Metallo-depent_PP-like"/>
</dbReference>
<keyword evidence="2" id="KW-0378">Hydrolase</keyword>
<feature type="domain" description="Calcineurin-like phosphoesterase" evidence="6">
    <location>
        <begin position="8"/>
        <end position="189"/>
    </location>
</feature>
<dbReference type="PANTHER" id="PTHR42988">
    <property type="entry name" value="PHOSPHOHYDROLASE"/>
    <property type="match status" value="1"/>
</dbReference>
<dbReference type="Gene3D" id="3.60.21.10">
    <property type="match status" value="1"/>
</dbReference>
<accession>A0A6J4QEH1</accession>
<dbReference type="GO" id="GO:0046872">
    <property type="term" value="F:metal ion binding"/>
    <property type="evidence" value="ECO:0007669"/>
    <property type="project" value="UniProtKB-KW"/>
</dbReference>
<evidence type="ECO:0000256" key="1">
    <source>
        <dbReference type="ARBA" id="ARBA00022723"/>
    </source>
</evidence>
<comment type="similarity">
    <text evidence="4">Belongs to the cyclic nucleotide phosphodiesterase class-III family.</text>
</comment>
<dbReference type="PANTHER" id="PTHR42988:SF2">
    <property type="entry name" value="CYCLIC NUCLEOTIDE PHOSPHODIESTERASE CBUA0032-RELATED"/>
    <property type="match status" value="1"/>
</dbReference>
<evidence type="ECO:0000256" key="5">
    <source>
        <dbReference type="SAM" id="MobiDB-lite"/>
    </source>
</evidence>
<dbReference type="AlphaFoldDB" id="A0A6J4QEH1"/>
<keyword evidence="3" id="KW-0408">Iron</keyword>
<evidence type="ECO:0000256" key="4">
    <source>
        <dbReference type="ARBA" id="ARBA00025742"/>
    </source>
</evidence>
<evidence type="ECO:0000256" key="3">
    <source>
        <dbReference type="ARBA" id="ARBA00023004"/>
    </source>
</evidence>
<evidence type="ECO:0000313" key="7">
    <source>
        <dbReference type="EMBL" id="CAA9442604.1"/>
    </source>
</evidence>
<dbReference type="SUPFAM" id="SSF56300">
    <property type="entry name" value="Metallo-dependent phosphatases"/>
    <property type="match status" value="1"/>
</dbReference>
<dbReference type="InterPro" id="IPR004843">
    <property type="entry name" value="Calcineurin-like_PHP"/>
</dbReference>
<evidence type="ECO:0000256" key="2">
    <source>
        <dbReference type="ARBA" id="ARBA00022801"/>
    </source>
</evidence>
<proteinExistence type="inferred from homology"/>
<feature type="region of interest" description="Disordered" evidence="5">
    <location>
        <begin position="256"/>
        <end position="277"/>
    </location>
</feature>
<dbReference type="GO" id="GO:0016787">
    <property type="term" value="F:hydrolase activity"/>
    <property type="evidence" value="ECO:0007669"/>
    <property type="project" value="UniProtKB-KW"/>
</dbReference>
<name>A0A6J4QEH1_9ACTN</name>
<organism evidence="7">
    <name type="scientific">uncultured Rubrobacteraceae bacterium</name>
    <dbReference type="NCBI Taxonomy" id="349277"/>
    <lineage>
        <taxon>Bacteria</taxon>
        <taxon>Bacillati</taxon>
        <taxon>Actinomycetota</taxon>
        <taxon>Rubrobacteria</taxon>
        <taxon>Rubrobacterales</taxon>
        <taxon>Rubrobacteraceae</taxon>
        <taxon>environmental samples</taxon>
    </lineage>
</organism>
<sequence>MSTDGRLTICQISDIHCGSAYFIPDLLERSILEINDYEPTAVVVSGDLTDAGYRQEFEQAAEYVGHFRCQNLMVIPGNHDSRNVGYIHFERLFGERYSVIEFEDAIMVGVDSSEPDLNDGRVGREHYGFIRDCFESAGDKLKIFVVHHHLIPIPGTGRERNIIFDAGDILELLSELGVDLVLSGHKHVPYSWRLENMFIVNAGTASTTRLRGNTRPCYNIIEIENGRVRVFRKYPFKERELIVDFDAETREYSRFEDRIDTEIPSSPYGGPSTLGDR</sequence>